<keyword evidence="3" id="KW-0677">Repeat</keyword>
<dbReference type="AlphaFoldDB" id="A0A8S1EMF0"/>
<evidence type="ECO:0000313" key="12">
    <source>
        <dbReference type="Proteomes" id="UP000494206"/>
    </source>
</evidence>
<evidence type="ECO:0000259" key="10">
    <source>
        <dbReference type="PROSITE" id="PS50157"/>
    </source>
</evidence>
<keyword evidence="7" id="KW-0804">Transcription</keyword>
<gene>
    <name evidence="11" type="ORF">CBOVIS_LOCUS4653</name>
</gene>
<dbReference type="PROSITE" id="PS00028">
    <property type="entry name" value="ZINC_FINGER_C2H2_1"/>
    <property type="match status" value="8"/>
</dbReference>
<keyword evidence="2" id="KW-0479">Metal-binding</keyword>
<keyword evidence="12" id="KW-1185">Reference proteome</keyword>
<keyword evidence="4 9" id="KW-0863">Zinc-finger</keyword>
<protein>
    <recommendedName>
        <fullName evidence="10">C2H2-type domain-containing protein</fullName>
    </recommendedName>
</protein>
<dbReference type="PROSITE" id="PS50157">
    <property type="entry name" value="ZINC_FINGER_C2H2_2"/>
    <property type="match status" value="3"/>
</dbReference>
<feature type="domain" description="C2H2-type" evidence="10">
    <location>
        <begin position="125"/>
        <end position="148"/>
    </location>
</feature>
<keyword evidence="8" id="KW-0539">Nucleus</keyword>
<dbReference type="OrthoDB" id="10014897at2759"/>
<dbReference type="InterPro" id="IPR036236">
    <property type="entry name" value="Znf_C2H2_sf"/>
</dbReference>
<feature type="domain" description="C2H2-type" evidence="10">
    <location>
        <begin position="62"/>
        <end position="89"/>
    </location>
</feature>
<dbReference type="GO" id="GO:0008270">
    <property type="term" value="F:zinc ion binding"/>
    <property type="evidence" value="ECO:0007669"/>
    <property type="project" value="UniProtKB-KW"/>
</dbReference>
<dbReference type="PANTHER" id="PTHR47772">
    <property type="entry name" value="ZINC FINGER PROTEIN 200"/>
    <property type="match status" value="1"/>
</dbReference>
<comment type="subcellular location">
    <subcellularLocation>
        <location evidence="1">Nucleus</location>
    </subcellularLocation>
</comment>
<evidence type="ECO:0000256" key="1">
    <source>
        <dbReference type="ARBA" id="ARBA00004123"/>
    </source>
</evidence>
<evidence type="ECO:0000313" key="11">
    <source>
        <dbReference type="EMBL" id="CAB3401973.1"/>
    </source>
</evidence>
<dbReference type="InterPro" id="IPR013087">
    <property type="entry name" value="Znf_C2H2_type"/>
</dbReference>
<dbReference type="PANTHER" id="PTHR47772:SF13">
    <property type="entry name" value="GASTRULA ZINC FINGER PROTEIN XLCGF49.1-LIKE-RELATED"/>
    <property type="match status" value="1"/>
</dbReference>
<reference evidence="11 12" key="1">
    <citation type="submission" date="2020-04" db="EMBL/GenBank/DDBJ databases">
        <authorList>
            <person name="Laetsch R D."/>
            <person name="Stevens L."/>
            <person name="Kumar S."/>
            <person name="Blaxter L. M."/>
        </authorList>
    </citation>
    <scope>NUCLEOTIDE SEQUENCE [LARGE SCALE GENOMIC DNA]</scope>
</reference>
<dbReference type="EMBL" id="CADEPM010000003">
    <property type="protein sequence ID" value="CAB3401973.1"/>
    <property type="molecule type" value="Genomic_DNA"/>
</dbReference>
<feature type="domain" description="C2H2-type" evidence="10">
    <location>
        <begin position="337"/>
        <end position="364"/>
    </location>
</feature>
<evidence type="ECO:0000256" key="7">
    <source>
        <dbReference type="ARBA" id="ARBA00023163"/>
    </source>
</evidence>
<evidence type="ECO:0000256" key="8">
    <source>
        <dbReference type="ARBA" id="ARBA00023242"/>
    </source>
</evidence>
<dbReference type="SMART" id="SM00355">
    <property type="entry name" value="ZnF_C2H2"/>
    <property type="match status" value="10"/>
</dbReference>
<evidence type="ECO:0000256" key="3">
    <source>
        <dbReference type="ARBA" id="ARBA00022737"/>
    </source>
</evidence>
<dbReference type="Gene3D" id="3.30.160.60">
    <property type="entry name" value="Classic Zinc Finger"/>
    <property type="match status" value="4"/>
</dbReference>
<dbReference type="InterPro" id="IPR050636">
    <property type="entry name" value="C2H2-ZF_domain-containing"/>
</dbReference>
<dbReference type="Proteomes" id="UP000494206">
    <property type="component" value="Unassembled WGS sequence"/>
</dbReference>
<evidence type="ECO:0000256" key="6">
    <source>
        <dbReference type="ARBA" id="ARBA00023015"/>
    </source>
</evidence>
<evidence type="ECO:0000256" key="5">
    <source>
        <dbReference type="ARBA" id="ARBA00022833"/>
    </source>
</evidence>
<keyword evidence="5" id="KW-0862">Zinc</keyword>
<keyword evidence="6" id="KW-0805">Transcription regulation</keyword>
<evidence type="ECO:0000256" key="4">
    <source>
        <dbReference type="ARBA" id="ARBA00022771"/>
    </source>
</evidence>
<dbReference type="Pfam" id="PF00096">
    <property type="entry name" value="zf-C2H2"/>
    <property type="match status" value="1"/>
</dbReference>
<name>A0A8S1EMF0_9PELO</name>
<evidence type="ECO:0000256" key="9">
    <source>
        <dbReference type="PROSITE-ProRule" id="PRU00042"/>
    </source>
</evidence>
<evidence type="ECO:0000256" key="2">
    <source>
        <dbReference type="ARBA" id="ARBA00022723"/>
    </source>
</evidence>
<accession>A0A8S1EMF0</accession>
<proteinExistence type="predicted"/>
<dbReference type="SUPFAM" id="SSF57667">
    <property type="entry name" value="beta-beta-alpha zinc fingers"/>
    <property type="match status" value="1"/>
</dbReference>
<sequence length="364" mass="40947">MRRPRREVKVEIEEANEAENAIKSEQFKCELCDASCSSISDLQTHTLSEHVPKMEPPTSPKVCCQQCDATFDSFAQFAVHMRAHLVPQPPRNYYCPMCPLLAFPDSMARVEHIALVHVQVKLIQHICNECDSSFVSASALANHFSQSHLKVQFECTACKYITDDEAKFKDHSKSHYRTESICGCGACGCTFASTKLLIAHVQMCHDNDTSFSILPILGKVKRAAQASPSTKSSKTRVLQCSVCDETVAGEDGLDEHRLLRHCKVRYADKCAECHAKMSTEEEFVEHCALHSKDMTIHCPVCRQSLRSDSQVHAHKIYHMRRDEAEEPEESSPNAYTFVCPICGEKFDEALKLITHGKQHDVDDN</sequence>
<dbReference type="GO" id="GO:0005634">
    <property type="term" value="C:nucleus"/>
    <property type="evidence" value="ECO:0007669"/>
    <property type="project" value="UniProtKB-SubCell"/>
</dbReference>
<organism evidence="11 12">
    <name type="scientific">Caenorhabditis bovis</name>
    <dbReference type="NCBI Taxonomy" id="2654633"/>
    <lineage>
        <taxon>Eukaryota</taxon>
        <taxon>Metazoa</taxon>
        <taxon>Ecdysozoa</taxon>
        <taxon>Nematoda</taxon>
        <taxon>Chromadorea</taxon>
        <taxon>Rhabditida</taxon>
        <taxon>Rhabditina</taxon>
        <taxon>Rhabditomorpha</taxon>
        <taxon>Rhabditoidea</taxon>
        <taxon>Rhabditidae</taxon>
        <taxon>Peloderinae</taxon>
        <taxon>Caenorhabditis</taxon>
    </lineage>
</organism>
<comment type="caution">
    <text evidence="11">The sequence shown here is derived from an EMBL/GenBank/DDBJ whole genome shotgun (WGS) entry which is preliminary data.</text>
</comment>